<evidence type="ECO:0000259" key="1">
    <source>
        <dbReference type="Pfam" id="PF00535"/>
    </source>
</evidence>
<dbReference type="RefSeq" id="WP_230840838.1">
    <property type="nucleotide sequence ID" value="NZ_CP063845.1"/>
</dbReference>
<dbReference type="SUPFAM" id="SSF53448">
    <property type="entry name" value="Nucleotide-diphospho-sugar transferases"/>
    <property type="match status" value="1"/>
</dbReference>
<organism evidence="2 3">
    <name type="scientific">Gloeobacter morelensis MG652769</name>
    <dbReference type="NCBI Taxonomy" id="2781736"/>
    <lineage>
        <taxon>Bacteria</taxon>
        <taxon>Bacillati</taxon>
        <taxon>Cyanobacteriota</taxon>
        <taxon>Cyanophyceae</taxon>
        <taxon>Gloeobacterales</taxon>
        <taxon>Gloeobacteraceae</taxon>
        <taxon>Gloeobacter</taxon>
        <taxon>Gloeobacter morelensis</taxon>
    </lineage>
</organism>
<dbReference type="PANTHER" id="PTHR43179:SF7">
    <property type="entry name" value="RHAMNOSYLTRANSFERASE WBBL"/>
    <property type="match status" value="1"/>
</dbReference>
<evidence type="ECO:0000313" key="3">
    <source>
        <dbReference type="Proteomes" id="UP001054846"/>
    </source>
</evidence>
<dbReference type="PANTHER" id="PTHR43179">
    <property type="entry name" value="RHAMNOSYLTRANSFERASE WBBL"/>
    <property type="match status" value="1"/>
</dbReference>
<dbReference type="Pfam" id="PF00535">
    <property type="entry name" value="Glycos_transf_2"/>
    <property type="match status" value="1"/>
</dbReference>
<sequence>MTELLVTIVVVPRERFSAARQSLDSIYEHTERPFALVYVDGGSPPDVRLYLEEQAKNRSFELVQFEEYLPPNRARNAGLARVQSKYVVFMDNDVIVAPGWLNALVECAEKTGAAVVSPLTCIGQPLHRIIHCAGGEAHIATTGSQGSAQRRAHEKIYLANRAVDEVRSRLRREPTELAEFHCVLVRTEIFERIGPLDEAMLNTREHIDFSMTVSQSGGTVYFEPDSVVTYLPGPPLQWQDIHFYMLRWSDAWERSSLQHFRQKWNLTEDEFFKNRYKRLGWRRRMTLIRPWARKFSLLGKPFSIVLEQVLLRLDRPLNWWLTRRYAARSQG</sequence>
<proteinExistence type="predicted"/>
<name>A0ABY3PJJ0_9CYAN</name>
<dbReference type="Proteomes" id="UP001054846">
    <property type="component" value="Chromosome"/>
</dbReference>
<dbReference type="InterPro" id="IPR029044">
    <property type="entry name" value="Nucleotide-diphossugar_trans"/>
</dbReference>
<protein>
    <submittedName>
        <fullName evidence="2">Glycosyltransferase family 2 protein</fullName>
    </submittedName>
</protein>
<reference evidence="2 3" key="1">
    <citation type="journal article" date="2021" name="Genome Biol. Evol.">
        <title>Complete Genome Sequencing of a Novel Gloeobacter Species from a Waterfall Cave in Mexico.</title>
        <authorList>
            <person name="Saw J.H."/>
            <person name="Cardona T."/>
            <person name="Montejano G."/>
        </authorList>
    </citation>
    <scope>NUCLEOTIDE SEQUENCE [LARGE SCALE GENOMIC DNA]</scope>
    <source>
        <strain evidence="2">MG652769</strain>
    </source>
</reference>
<evidence type="ECO:0000313" key="2">
    <source>
        <dbReference type="EMBL" id="UFP93784.1"/>
    </source>
</evidence>
<dbReference type="Gene3D" id="3.90.550.10">
    <property type="entry name" value="Spore Coat Polysaccharide Biosynthesis Protein SpsA, Chain A"/>
    <property type="match status" value="1"/>
</dbReference>
<dbReference type="EMBL" id="CP063845">
    <property type="protein sequence ID" value="UFP93784.1"/>
    <property type="molecule type" value="Genomic_DNA"/>
</dbReference>
<keyword evidence="3" id="KW-1185">Reference proteome</keyword>
<accession>A0ABY3PJJ0</accession>
<feature type="domain" description="Glycosyltransferase 2-like" evidence="1">
    <location>
        <begin position="9"/>
        <end position="118"/>
    </location>
</feature>
<gene>
    <name evidence="2" type="ORF">ISF26_18690</name>
</gene>
<dbReference type="InterPro" id="IPR001173">
    <property type="entry name" value="Glyco_trans_2-like"/>
</dbReference>